<organism evidence="2 3">
    <name type="scientific">Deinococcus xinjiangensis</name>
    <dbReference type="NCBI Taxonomy" id="457454"/>
    <lineage>
        <taxon>Bacteria</taxon>
        <taxon>Thermotogati</taxon>
        <taxon>Deinococcota</taxon>
        <taxon>Deinococci</taxon>
        <taxon>Deinococcales</taxon>
        <taxon>Deinococcaceae</taxon>
        <taxon>Deinococcus</taxon>
    </lineage>
</organism>
<gene>
    <name evidence="2" type="ORF">Dxin01_04083</name>
</gene>
<evidence type="ECO:0000256" key="1">
    <source>
        <dbReference type="SAM" id="MobiDB-lite"/>
    </source>
</evidence>
<keyword evidence="3" id="KW-1185">Reference proteome</keyword>
<evidence type="ECO:0000313" key="3">
    <source>
        <dbReference type="Proteomes" id="UP001458946"/>
    </source>
</evidence>
<sequence>MTRHASGKAERLLVELEVSAGRQEEAMRDLEVRVRRVTHLERRARTERNVWRSAALLLGGVFLLARQPRVRQGILDLAGRYNPATRDRLLRMGHRIRMIIGEVWIEQLDESGAPVHPAAWSVTAETGQPVVAGGGTTRCLRKICRSRPRTPRNMGRTAWTRPWRRAFRPVTRPPCIRVAHGTEQTAEPTRQGKTPSAGSLGRMNARRDNGVSRSRQGRGLRWGSILNGRGGA</sequence>
<evidence type="ECO:0000313" key="2">
    <source>
        <dbReference type="EMBL" id="GAA5504313.1"/>
    </source>
</evidence>
<feature type="region of interest" description="Disordered" evidence="1">
    <location>
        <begin position="180"/>
        <end position="232"/>
    </location>
</feature>
<dbReference type="EMBL" id="BAABRN010000106">
    <property type="protein sequence ID" value="GAA5504313.1"/>
    <property type="molecule type" value="Genomic_DNA"/>
</dbReference>
<feature type="compositionally biased region" description="Polar residues" evidence="1">
    <location>
        <begin position="182"/>
        <end position="197"/>
    </location>
</feature>
<proteinExistence type="predicted"/>
<reference evidence="2 3" key="1">
    <citation type="submission" date="2024-02" db="EMBL/GenBank/DDBJ databases">
        <title>Deinococcus xinjiangensis NBRC 107630.</title>
        <authorList>
            <person name="Ichikawa N."/>
            <person name="Katano-Makiyama Y."/>
            <person name="Hidaka K."/>
        </authorList>
    </citation>
    <scope>NUCLEOTIDE SEQUENCE [LARGE SCALE GENOMIC DNA]</scope>
    <source>
        <strain evidence="2 3">NBRC 107630</strain>
    </source>
</reference>
<name>A0ABP9VGH5_9DEIO</name>
<protein>
    <submittedName>
        <fullName evidence="2">Uncharacterized protein</fullName>
    </submittedName>
</protein>
<comment type="caution">
    <text evidence="2">The sequence shown here is derived from an EMBL/GenBank/DDBJ whole genome shotgun (WGS) entry which is preliminary data.</text>
</comment>
<accession>A0ABP9VGH5</accession>
<dbReference type="Proteomes" id="UP001458946">
    <property type="component" value="Unassembled WGS sequence"/>
</dbReference>